<dbReference type="Proteomes" id="UP000295578">
    <property type="component" value="Unassembled WGS sequence"/>
</dbReference>
<gene>
    <name evidence="1" type="ORF">E1293_44245</name>
</gene>
<reference evidence="1 2" key="1">
    <citation type="submission" date="2019-03" db="EMBL/GenBank/DDBJ databases">
        <title>Draft genome sequences of novel Actinobacteria.</title>
        <authorList>
            <person name="Sahin N."/>
            <person name="Ay H."/>
            <person name="Saygin H."/>
        </authorList>
    </citation>
    <scope>NUCLEOTIDE SEQUENCE [LARGE SCALE GENOMIC DNA]</scope>
    <source>
        <strain evidence="1 2">DSM 45941</strain>
    </source>
</reference>
<name>A0A4R4ZYI7_9ACTN</name>
<proteinExistence type="predicted"/>
<keyword evidence="2" id="KW-1185">Reference proteome</keyword>
<evidence type="ECO:0000313" key="1">
    <source>
        <dbReference type="EMBL" id="TDD62262.1"/>
    </source>
</evidence>
<dbReference type="OrthoDB" id="3483243at2"/>
<comment type="caution">
    <text evidence="1">The sequence shown here is derived from an EMBL/GenBank/DDBJ whole genome shotgun (WGS) entry which is preliminary data.</text>
</comment>
<dbReference type="AlphaFoldDB" id="A0A4R4ZYI7"/>
<sequence>MNQLPYLATLATRHAWAEREYARLHADLVEATLIARVRSAERAAQRRAWVRDRFSELRPVRRRQPVPYCARAAAHTARTAGGVR</sequence>
<organism evidence="1 2">
    <name type="scientific">Actinomadura darangshiensis</name>
    <dbReference type="NCBI Taxonomy" id="705336"/>
    <lineage>
        <taxon>Bacteria</taxon>
        <taxon>Bacillati</taxon>
        <taxon>Actinomycetota</taxon>
        <taxon>Actinomycetes</taxon>
        <taxon>Streptosporangiales</taxon>
        <taxon>Thermomonosporaceae</taxon>
        <taxon>Actinomadura</taxon>
    </lineage>
</organism>
<dbReference type="EMBL" id="SMKY01000450">
    <property type="protein sequence ID" value="TDD62262.1"/>
    <property type="molecule type" value="Genomic_DNA"/>
</dbReference>
<dbReference type="RefSeq" id="WP_132205716.1">
    <property type="nucleotide sequence ID" value="NZ_SMKY01000450.1"/>
</dbReference>
<evidence type="ECO:0000313" key="2">
    <source>
        <dbReference type="Proteomes" id="UP000295578"/>
    </source>
</evidence>
<protein>
    <submittedName>
        <fullName evidence="1">Uncharacterized protein</fullName>
    </submittedName>
</protein>
<accession>A0A4R4ZYI7</accession>